<dbReference type="Gene3D" id="3.20.20.70">
    <property type="entry name" value="Aldolase class I"/>
    <property type="match status" value="1"/>
</dbReference>
<evidence type="ECO:0000256" key="3">
    <source>
        <dbReference type="ARBA" id="ARBA00022679"/>
    </source>
</evidence>
<dbReference type="InterPro" id="IPR058240">
    <property type="entry name" value="rSAM_sf"/>
</dbReference>
<comment type="cofactor">
    <cofactor evidence="9">
        <name>[4Fe-4S] cluster</name>
        <dbReference type="ChEBI" id="CHEBI:49883"/>
    </cofactor>
    <text evidence="9">Binds 2 [4Fe-4S] clusters per subunit. One cluster is coordinated with 3 cysteines and an exchangeable S-adenosyl-L-methionine.</text>
</comment>
<dbReference type="GO" id="GO:0051539">
    <property type="term" value="F:4 iron, 4 sulfur cluster binding"/>
    <property type="evidence" value="ECO:0007669"/>
    <property type="project" value="UniProtKB-UniRule"/>
</dbReference>
<proteinExistence type="inferred from homology"/>
<dbReference type="SFLD" id="SFLDF00271">
    <property type="entry name" value="lipoyl_synthase"/>
    <property type="match status" value="1"/>
</dbReference>
<dbReference type="PANTHER" id="PTHR10949">
    <property type="entry name" value="LIPOYL SYNTHASE"/>
    <property type="match status" value="1"/>
</dbReference>
<comment type="subcellular location">
    <subcellularLocation>
        <location evidence="9">Cytoplasm</location>
    </subcellularLocation>
</comment>
<dbReference type="AlphaFoldDB" id="A0A7C5WXC5"/>
<dbReference type="EMBL" id="DSAC01000011">
    <property type="protein sequence ID" value="HHO73188.1"/>
    <property type="molecule type" value="Genomic_DNA"/>
</dbReference>
<dbReference type="InterPro" id="IPR013785">
    <property type="entry name" value="Aldolase_TIM"/>
</dbReference>
<feature type="binding site" evidence="9">
    <location>
        <position position="266"/>
    </location>
    <ligand>
        <name>[4Fe-4S] cluster</name>
        <dbReference type="ChEBI" id="CHEBI:49883"/>
        <label>1</label>
    </ligand>
</feature>
<reference evidence="11" key="1">
    <citation type="journal article" date="2020" name="mSystems">
        <title>Genome- and Community-Level Interaction Insights into Carbon Utilization and Element Cycling Functions of Hydrothermarchaeota in Hydrothermal Sediment.</title>
        <authorList>
            <person name="Zhou Z."/>
            <person name="Liu Y."/>
            <person name="Xu W."/>
            <person name="Pan J."/>
            <person name="Luo Z.H."/>
            <person name="Li M."/>
        </authorList>
    </citation>
    <scope>NUCLEOTIDE SEQUENCE [LARGE SCALE GENOMIC DNA]</scope>
    <source>
        <strain evidence="11">SpSt-114</strain>
    </source>
</reference>
<dbReference type="SFLD" id="SFLDG01058">
    <property type="entry name" value="lipoyl_synthase_like"/>
    <property type="match status" value="1"/>
</dbReference>
<feature type="binding site" evidence="9">
    <location>
        <position position="53"/>
    </location>
    <ligand>
        <name>[4Fe-4S] cluster</name>
        <dbReference type="ChEBI" id="CHEBI:49883"/>
        <label>2</label>
        <note>4Fe-4S-S-AdoMet</note>
    </ligand>
</feature>
<evidence type="ECO:0000256" key="4">
    <source>
        <dbReference type="ARBA" id="ARBA00022691"/>
    </source>
</evidence>
<dbReference type="GO" id="GO:0005737">
    <property type="term" value="C:cytoplasm"/>
    <property type="evidence" value="ECO:0007669"/>
    <property type="project" value="UniProtKB-SubCell"/>
</dbReference>
<comment type="pathway">
    <text evidence="9">Protein modification; protein lipoylation via endogenous pathway; protein N(6)-(lipoyl)lysine from octanoyl-[acyl-carrier-protein]: step 2/2.</text>
</comment>
<dbReference type="NCBIfam" id="NF004019">
    <property type="entry name" value="PRK05481.1"/>
    <property type="match status" value="1"/>
</dbReference>
<keyword evidence="6 9" id="KW-0408">Iron</keyword>
<keyword evidence="3 9" id="KW-0808">Transferase</keyword>
<feature type="binding site" evidence="9">
    <location>
        <position position="57"/>
    </location>
    <ligand>
        <name>[4Fe-4S] cluster</name>
        <dbReference type="ChEBI" id="CHEBI:49883"/>
        <label>2</label>
        <note>4Fe-4S-S-AdoMet</note>
    </ligand>
</feature>
<gene>
    <name evidence="9 11" type="primary">lipA</name>
    <name evidence="11" type="ORF">ENN04_00935</name>
</gene>
<feature type="binding site" evidence="9">
    <location>
        <position position="60"/>
    </location>
    <ligand>
        <name>[4Fe-4S] cluster</name>
        <dbReference type="ChEBI" id="CHEBI:49883"/>
        <label>2</label>
        <note>4Fe-4S-S-AdoMet</note>
    </ligand>
</feature>
<dbReference type="EC" id="2.8.1.8" evidence="9"/>
<evidence type="ECO:0000256" key="2">
    <source>
        <dbReference type="ARBA" id="ARBA00022490"/>
    </source>
</evidence>
<dbReference type="SUPFAM" id="SSF102114">
    <property type="entry name" value="Radical SAM enzymes"/>
    <property type="match status" value="1"/>
</dbReference>
<dbReference type="InterPro" id="IPR003698">
    <property type="entry name" value="Lipoyl_synth"/>
</dbReference>
<dbReference type="FunFam" id="3.20.20.70:FF:000040">
    <property type="entry name" value="Lipoyl synthase"/>
    <property type="match status" value="1"/>
</dbReference>
<evidence type="ECO:0000313" key="11">
    <source>
        <dbReference type="EMBL" id="HHO73188.1"/>
    </source>
</evidence>
<dbReference type="SMART" id="SM00729">
    <property type="entry name" value="Elp3"/>
    <property type="match status" value="1"/>
</dbReference>
<dbReference type="GO" id="GO:0046872">
    <property type="term" value="F:metal ion binding"/>
    <property type="evidence" value="ECO:0007669"/>
    <property type="project" value="UniProtKB-KW"/>
</dbReference>
<dbReference type="GO" id="GO:0016992">
    <property type="term" value="F:lipoate synthase activity"/>
    <property type="evidence" value="ECO:0007669"/>
    <property type="project" value="UniProtKB-UniRule"/>
</dbReference>
<comment type="similarity">
    <text evidence="9">Belongs to the radical SAM superfamily. Lipoyl synthase family.</text>
</comment>
<dbReference type="Pfam" id="PF04055">
    <property type="entry name" value="Radical_SAM"/>
    <property type="match status" value="1"/>
</dbReference>
<dbReference type="UniPathway" id="UPA00538">
    <property type="reaction ID" value="UER00593"/>
</dbReference>
<evidence type="ECO:0000256" key="5">
    <source>
        <dbReference type="ARBA" id="ARBA00022723"/>
    </source>
</evidence>
<feature type="binding site" evidence="9">
    <location>
        <position position="32"/>
    </location>
    <ligand>
        <name>[4Fe-4S] cluster</name>
        <dbReference type="ChEBI" id="CHEBI:49883"/>
        <label>1</label>
    </ligand>
</feature>
<dbReference type="PANTHER" id="PTHR10949:SF0">
    <property type="entry name" value="LIPOYL SYNTHASE, MITOCHONDRIAL"/>
    <property type="match status" value="1"/>
</dbReference>
<evidence type="ECO:0000256" key="6">
    <source>
        <dbReference type="ARBA" id="ARBA00023004"/>
    </source>
</evidence>
<dbReference type="NCBIfam" id="TIGR00510">
    <property type="entry name" value="lipA"/>
    <property type="match status" value="1"/>
</dbReference>
<dbReference type="InterPro" id="IPR007197">
    <property type="entry name" value="rSAM"/>
</dbReference>
<dbReference type="SFLD" id="SFLDS00029">
    <property type="entry name" value="Radical_SAM"/>
    <property type="match status" value="1"/>
</dbReference>
<keyword evidence="2 9" id="KW-0963">Cytoplasm</keyword>
<feature type="binding site" evidence="9">
    <location>
        <position position="38"/>
    </location>
    <ligand>
        <name>[4Fe-4S] cluster</name>
        <dbReference type="ChEBI" id="CHEBI:49883"/>
        <label>1</label>
    </ligand>
</feature>
<keyword evidence="5 9" id="KW-0479">Metal-binding</keyword>
<keyword evidence="7 9" id="KW-0411">Iron-sulfur</keyword>
<feature type="binding site" evidence="9">
    <location>
        <position position="27"/>
    </location>
    <ligand>
        <name>[4Fe-4S] cluster</name>
        <dbReference type="ChEBI" id="CHEBI:49883"/>
        <label>1</label>
    </ligand>
</feature>
<evidence type="ECO:0000256" key="7">
    <source>
        <dbReference type="ARBA" id="ARBA00023014"/>
    </source>
</evidence>
<name>A0A7C5WXC5_9AQUI</name>
<dbReference type="PIRSF" id="PIRSF005963">
    <property type="entry name" value="Lipoyl_synth"/>
    <property type="match status" value="1"/>
</dbReference>
<organism evidence="11">
    <name type="scientific">Thermocrinis ruber</name>
    <dbReference type="NCBI Taxonomy" id="75906"/>
    <lineage>
        <taxon>Bacteria</taxon>
        <taxon>Pseudomonadati</taxon>
        <taxon>Aquificota</taxon>
        <taxon>Aquificia</taxon>
        <taxon>Aquificales</taxon>
        <taxon>Aquificaceae</taxon>
        <taxon>Thermocrinis</taxon>
    </lineage>
</organism>
<comment type="catalytic activity">
    <reaction evidence="8 9">
        <text>[[Fe-S] cluster scaffold protein carrying a second [4Fe-4S](2+) cluster] + N(6)-octanoyl-L-lysyl-[protein] + 2 oxidized [2Fe-2S]-[ferredoxin] + 2 S-adenosyl-L-methionine + 4 H(+) = [[Fe-S] cluster scaffold protein] + N(6)-[(R)-dihydrolipoyl]-L-lysyl-[protein] + 4 Fe(3+) + 2 hydrogen sulfide + 2 5'-deoxyadenosine + 2 L-methionine + 2 reduced [2Fe-2S]-[ferredoxin]</text>
        <dbReference type="Rhea" id="RHEA:16585"/>
        <dbReference type="Rhea" id="RHEA-COMP:9928"/>
        <dbReference type="Rhea" id="RHEA-COMP:10000"/>
        <dbReference type="Rhea" id="RHEA-COMP:10001"/>
        <dbReference type="Rhea" id="RHEA-COMP:10475"/>
        <dbReference type="Rhea" id="RHEA-COMP:14568"/>
        <dbReference type="Rhea" id="RHEA-COMP:14569"/>
        <dbReference type="ChEBI" id="CHEBI:15378"/>
        <dbReference type="ChEBI" id="CHEBI:17319"/>
        <dbReference type="ChEBI" id="CHEBI:29034"/>
        <dbReference type="ChEBI" id="CHEBI:29919"/>
        <dbReference type="ChEBI" id="CHEBI:33722"/>
        <dbReference type="ChEBI" id="CHEBI:33737"/>
        <dbReference type="ChEBI" id="CHEBI:33738"/>
        <dbReference type="ChEBI" id="CHEBI:57844"/>
        <dbReference type="ChEBI" id="CHEBI:59789"/>
        <dbReference type="ChEBI" id="CHEBI:78809"/>
        <dbReference type="ChEBI" id="CHEBI:83100"/>
        <dbReference type="EC" id="2.8.1.8"/>
    </reaction>
</comment>
<evidence type="ECO:0000256" key="8">
    <source>
        <dbReference type="ARBA" id="ARBA00047326"/>
    </source>
</evidence>
<feature type="domain" description="Radical SAM core" evidence="10">
    <location>
        <begin position="39"/>
        <end position="255"/>
    </location>
</feature>
<sequence>MAKPLLVLSKTHPLKALLRRASLHTVCEESRCPNISQCFGSGTATFMILGNQCTRACSFCNLKRGNPEPVDPEEPYRLLEAVKTLNLRYVVITSPTRDDLEDGGAGQFARCIRVLKENLQNIKVEVLVPDFGGSHQALKTVLLAEPDVLAHNVETVPRLYHRVRKGADYQRSLELLKRAKEFNPNIITKSALILGFGEKEEEIVEVMKDLRRVGCEVLTIGQYYQPSKRHHPVVKFYTQEEFERLKDIALSLGFSHVFSGPNVRSSYMAERVFYNYL</sequence>
<dbReference type="CDD" id="cd01335">
    <property type="entry name" value="Radical_SAM"/>
    <property type="match status" value="1"/>
</dbReference>
<dbReference type="GO" id="GO:0009249">
    <property type="term" value="P:protein lipoylation"/>
    <property type="evidence" value="ECO:0007669"/>
    <property type="project" value="UniProtKB-UniRule"/>
</dbReference>
<dbReference type="NCBIfam" id="NF009544">
    <property type="entry name" value="PRK12928.1"/>
    <property type="match status" value="1"/>
</dbReference>
<evidence type="ECO:0000259" key="10">
    <source>
        <dbReference type="PROSITE" id="PS51918"/>
    </source>
</evidence>
<protein>
    <recommendedName>
        <fullName evidence="9">Lipoyl synthase</fullName>
        <ecNumber evidence="9">2.8.1.8</ecNumber>
    </recommendedName>
    <alternativeName>
        <fullName evidence="9">Lip-syn</fullName>
        <shortName evidence="9">LS</shortName>
    </alternativeName>
    <alternativeName>
        <fullName evidence="9">Lipoate synthase</fullName>
    </alternativeName>
    <alternativeName>
        <fullName evidence="9">Lipoic acid synthase</fullName>
    </alternativeName>
    <alternativeName>
        <fullName evidence="9">Sulfur insertion protein LipA</fullName>
    </alternativeName>
</protein>
<comment type="function">
    <text evidence="9">Catalyzes the radical-mediated insertion of two sulfur atoms into the C-6 and C-8 positions of the octanoyl moiety bound to the lipoyl domains of lipoate-dependent enzymes, thereby converting the octanoylated domains into lipoylated derivatives.</text>
</comment>
<evidence type="ECO:0000256" key="1">
    <source>
        <dbReference type="ARBA" id="ARBA00022485"/>
    </source>
</evidence>
<keyword evidence="1 9" id="KW-0004">4Fe-4S</keyword>
<comment type="caution">
    <text evidence="11">The sequence shown here is derived from an EMBL/GenBank/DDBJ whole genome shotgun (WGS) entry which is preliminary data.</text>
</comment>
<accession>A0A7C5WXC5</accession>
<evidence type="ECO:0000256" key="9">
    <source>
        <dbReference type="HAMAP-Rule" id="MF_00206"/>
    </source>
</evidence>
<dbReference type="PROSITE" id="PS51918">
    <property type="entry name" value="RADICAL_SAM"/>
    <property type="match status" value="1"/>
</dbReference>
<keyword evidence="4 9" id="KW-0949">S-adenosyl-L-methionine</keyword>
<dbReference type="HAMAP" id="MF_00206">
    <property type="entry name" value="Lipoyl_synth"/>
    <property type="match status" value="1"/>
</dbReference>
<dbReference type="InterPro" id="IPR006638">
    <property type="entry name" value="Elp3/MiaA/NifB-like_rSAM"/>
</dbReference>